<dbReference type="EMBL" id="CP000629">
    <property type="protein sequence ID" value="ACM28781.1"/>
    <property type="molecule type" value="Genomic_DNA"/>
</dbReference>
<protein>
    <submittedName>
        <fullName evidence="1">Uncharacterized protein</fullName>
    </submittedName>
</protein>
<dbReference type="KEGG" id="ara:Arad_7234"/>
<dbReference type="HOGENOM" id="CLU_2969054_0_0_5"/>
<accession>B9JM67</accession>
<organism evidence="1 2">
    <name type="scientific">Rhizobium rhizogenes (strain K84 / ATCC BAA-868)</name>
    <name type="common">Agrobacterium radiobacter</name>
    <dbReference type="NCBI Taxonomy" id="311403"/>
    <lineage>
        <taxon>Bacteria</taxon>
        <taxon>Pseudomonadati</taxon>
        <taxon>Pseudomonadota</taxon>
        <taxon>Alphaproteobacteria</taxon>
        <taxon>Hyphomicrobiales</taxon>
        <taxon>Rhizobiaceae</taxon>
        <taxon>Rhizobium/Agrobacterium group</taxon>
        <taxon>Rhizobium</taxon>
    </lineage>
</organism>
<evidence type="ECO:0000313" key="2">
    <source>
        <dbReference type="Proteomes" id="UP000001600"/>
    </source>
</evidence>
<dbReference type="Proteomes" id="UP000001600">
    <property type="component" value="Chromosome 2"/>
</dbReference>
<dbReference type="AlphaFoldDB" id="B9JM67"/>
<evidence type="ECO:0000313" key="1">
    <source>
        <dbReference type="EMBL" id="ACM28781.1"/>
    </source>
</evidence>
<reference evidence="1 2" key="1">
    <citation type="journal article" date="2009" name="J. Bacteriol.">
        <title>Genome sequences of three Agrobacterium biovars help elucidate the evolution of multichromosome genomes in bacteria.</title>
        <authorList>
            <person name="Slater S.C."/>
            <person name="Goldman B.S."/>
            <person name="Goodner B."/>
            <person name="Setubal J.C."/>
            <person name="Farrand S.K."/>
            <person name="Nester E.W."/>
            <person name="Burr T.J."/>
            <person name="Banta L."/>
            <person name="Dickerman A.W."/>
            <person name="Paulsen I."/>
            <person name="Otten L."/>
            <person name="Suen G."/>
            <person name="Welch R."/>
            <person name="Almeida N.F."/>
            <person name="Arnold F."/>
            <person name="Burton O.T."/>
            <person name="Du Z."/>
            <person name="Ewing A."/>
            <person name="Godsy E."/>
            <person name="Heisel S."/>
            <person name="Houmiel K.L."/>
            <person name="Jhaveri J."/>
            <person name="Lu J."/>
            <person name="Miller N.M."/>
            <person name="Norton S."/>
            <person name="Chen Q."/>
            <person name="Phoolcharoen W."/>
            <person name="Ohlin V."/>
            <person name="Ondrusek D."/>
            <person name="Pride N."/>
            <person name="Stricklin S.L."/>
            <person name="Sun J."/>
            <person name="Wheeler C."/>
            <person name="Wilson L."/>
            <person name="Zhu H."/>
            <person name="Wood D.W."/>
        </authorList>
    </citation>
    <scope>NUCLEOTIDE SEQUENCE [LARGE SCALE GENOMIC DNA]</scope>
    <source>
        <strain evidence="2">K84 / ATCC BAA-868</strain>
    </source>
</reference>
<name>B9JM67_RHIR8</name>
<gene>
    <name evidence="1" type="ordered locus">Arad_7234</name>
</gene>
<proteinExistence type="predicted"/>
<sequence length="58" mass="6819">MILFPSSGFIANSPSHEVGPREHGMRFFIPFFSNHAGEETMRQIENADATYRVRRWEY</sequence>